<name>A0A061S413_9CHLO</name>
<feature type="non-terminal residue" evidence="1">
    <location>
        <position position="1"/>
    </location>
</feature>
<gene>
    <name evidence="1" type="ORF">TSPGSL018_16892</name>
</gene>
<evidence type="ECO:0000313" key="1">
    <source>
        <dbReference type="EMBL" id="JAC77739.1"/>
    </source>
</evidence>
<reference evidence="1" key="1">
    <citation type="submission" date="2014-05" db="EMBL/GenBank/DDBJ databases">
        <title>The transcriptome of the halophilic microalga Tetraselmis sp. GSL018 isolated from the Great Salt Lake, Utah.</title>
        <authorList>
            <person name="Jinkerson R.E."/>
            <person name="D'Adamo S."/>
            <person name="Posewitz M.C."/>
        </authorList>
    </citation>
    <scope>NUCLEOTIDE SEQUENCE</scope>
    <source>
        <strain evidence="1">GSL018</strain>
    </source>
</reference>
<protein>
    <submittedName>
        <fullName evidence="1">Uncharacterized protein</fullName>
    </submittedName>
</protein>
<organism evidence="1">
    <name type="scientific">Tetraselmis sp. GSL018</name>
    <dbReference type="NCBI Taxonomy" id="582737"/>
    <lineage>
        <taxon>Eukaryota</taxon>
        <taxon>Viridiplantae</taxon>
        <taxon>Chlorophyta</taxon>
        <taxon>core chlorophytes</taxon>
        <taxon>Chlorodendrophyceae</taxon>
        <taxon>Chlorodendrales</taxon>
        <taxon>Chlorodendraceae</taxon>
        <taxon>Tetraselmis</taxon>
    </lineage>
</organism>
<accession>A0A061S413</accession>
<proteinExistence type="predicted"/>
<dbReference type="EMBL" id="GBEZ01007744">
    <property type="protein sequence ID" value="JAC77739.1"/>
    <property type="molecule type" value="Transcribed_RNA"/>
</dbReference>
<sequence>TNLQGRNLVSSCRGRCVELGLLLAFSKFPVSVARCSSVECPVYFNAFFRPLKSLSSSS</sequence>
<dbReference type="AlphaFoldDB" id="A0A061S413"/>